<evidence type="ECO:0000256" key="1">
    <source>
        <dbReference type="SAM" id="MobiDB-lite"/>
    </source>
</evidence>
<feature type="compositionally biased region" description="Low complexity" evidence="1">
    <location>
        <begin position="193"/>
        <end position="214"/>
    </location>
</feature>
<feature type="region of interest" description="Disordered" evidence="1">
    <location>
        <begin position="118"/>
        <end position="287"/>
    </location>
</feature>
<gene>
    <name evidence="2" type="ORF">HPHI1048_LOCUS14588</name>
</gene>
<feature type="compositionally biased region" description="Low complexity" evidence="1">
    <location>
        <begin position="239"/>
        <end position="252"/>
    </location>
</feature>
<evidence type="ECO:0000313" key="2">
    <source>
        <dbReference type="EMBL" id="CAD8491652.1"/>
    </source>
</evidence>
<feature type="region of interest" description="Disordered" evidence="1">
    <location>
        <begin position="299"/>
        <end position="321"/>
    </location>
</feature>
<feature type="compositionally biased region" description="Polar residues" evidence="1">
    <location>
        <begin position="274"/>
        <end position="283"/>
    </location>
</feature>
<feature type="region of interest" description="Disordered" evidence="1">
    <location>
        <begin position="65"/>
        <end position="98"/>
    </location>
</feature>
<sequence length="321" mass="35723">MMQEIFSCGPQTLMMDLIGLLSSDSHLENTYRFPETGCKLISIEILSREFLSDESNRKGLNTIKEDAEHKPQEPCDDKHLSSPSSSGHKNLLDSSIFNQDGQVKGVSQSYGRDIEVNSNQGFKHYGSNDDDAESSSIPSSESMQPSFERSSRSSSVHSSASSKMPSNAKHWSRVGGGDVLRHGESVQTRGNLQASTSHQSMRSSSRTSFVSQQSEETDQEGFRLYRDASDASTSEHRPSSSSDRSNRSQASSKRSFTSKGSVSSRPHSCEPDSEQSQSVTSSRARAKLRLDMVFKSREKTSERYLLREYEEPNSFESKMRP</sequence>
<feature type="compositionally biased region" description="Basic and acidic residues" evidence="1">
    <location>
        <begin position="299"/>
        <end position="310"/>
    </location>
</feature>
<feature type="compositionally biased region" description="Basic and acidic residues" evidence="1">
    <location>
        <begin position="220"/>
        <end position="238"/>
    </location>
</feature>
<name>A0A7S0EQ24_9CRYP</name>
<feature type="compositionally biased region" description="Low complexity" evidence="1">
    <location>
        <begin position="134"/>
        <end position="166"/>
    </location>
</feature>
<feature type="compositionally biased region" description="Polar residues" evidence="1">
    <location>
        <begin position="253"/>
        <end position="266"/>
    </location>
</feature>
<reference evidence="2" key="1">
    <citation type="submission" date="2021-01" db="EMBL/GenBank/DDBJ databases">
        <authorList>
            <person name="Corre E."/>
            <person name="Pelletier E."/>
            <person name="Niang G."/>
            <person name="Scheremetjew M."/>
            <person name="Finn R."/>
            <person name="Kale V."/>
            <person name="Holt S."/>
            <person name="Cochrane G."/>
            <person name="Meng A."/>
            <person name="Brown T."/>
            <person name="Cohen L."/>
        </authorList>
    </citation>
    <scope>NUCLEOTIDE SEQUENCE</scope>
    <source>
        <strain evidence="2">CCMP325</strain>
    </source>
</reference>
<dbReference type="EMBL" id="HBEO01021535">
    <property type="protein sequence ID" value="CAD8491652.1"/>
    <property type="molecule type" value="Transcribed_RNA"/>
</dbReference>
<organism evidence="2">
    <name type="scientific">Hanusia phi</name>
    <dbReference type="NCBI Taxonomy" id="3032"/>
    <lineage>
        <taxon>Eukaryota</taxon>
        <taxon>Cryptophyceae</taxon>
        <taxon>Pyrenomonadales</taxon>
        <taxon>Geminigeraceae</taxon>
        <taxon>Hanusia</taxon>
    </lineage>
</organism>
<accession>A0A7S0EQ24</accession>
<feature type="compositionally biased region" description="Basic and acidic residues" evidence="1">
    <location>
        <begin position="65"/>
        <end position="80"/>
    </location>
</feature>
<feature type="compositionally biased region" description="Polar residues" evidence="1">
    <location>
        <begin position="81"/>
        <end position="98"/>
    </location>
</feature>
<protein>
    <submittedName>
        <fullName evidence="2">Uncharacterized protein</fullName>
    </submittedName>
</protein>
<dbReference type="AlphaFoldDB" id="A0A7S0EQ24"/>
<proteinExistence type="predicted"/>